<dbReference type="RefSeq" id="WP_027699116.1">
    <property type="nucleotide sequence ID" value="NZ_DF820490.1"/>
</dbReference>
<dbReference type="AlphaFoldDB" id="A0A069CUK6"/>
<organism evidence="1 2">
    <name type="scientific">Weissella oryzae (strain DSM 25784 / JCM 18191 / LMG 30913 / SG25)</name>
    <dbReference type="NCBI Taxonomy" id="1329250"/>
    <lineage>
        <taxon>Bacteria</taxon>
        <taxon>Bacillati</taxon>
        <taxon>Bacillota</taxon>
        <taxon>Bacilli</taxon>
        <taxon>Lactobacillales</taxon>
        <taxon>Lactobacillaceae</taxon>
        <taxon>Weissella</taxon>
    </lineage>
</organism>
<proteinExistence type="predicted"/>
<dbReference type="OrthoDB" id="2149583at2"/>
<accession>A0A069CUK6</accession>
<dbReference type="Proteomes" id="UP000030643">
    <property type="component" value="Unassembled WGS sequence"/>
</dbReference>
<sequence>MVEPRPIVYYENLANSHMHYVDQLMAQKVSYILLVNSNTLEPVINLDQAAVQVVTLTPQKVVAPAKTTKEAINTKVNHKRLPKVSTGLGLKLDDIIAEEAQVAAKKTDDNYFTH</sequence>
<evidence type="ECO:0000313" key="1">
    <source>
        <dbReference type="EMBL" id="GAK31082.1"/>
    </source>
</evidence>
<evidence type="ECO:0000313" key="2">
    <source>
        <dbReference type="Proteomes" id="UP000030643"/>
    </source>
</evidence>
<keyword evidence="2" id="KW-1185">Reference proteome</keyword>
<name>A0A069CUK6_WEIOS</name>
<dbReference type="STRING" id="1329250.WOSG25_070590"/>
<protein>
    <submittedName>
        <fullName evidence="1">Uncharacterized protein</fullName>
    </submittedName>
</protein>
<dbReference type="EMBL" id="DF820490">
    <property type="protein sequence ID" value="GAK31082.1"/>
    <property type="molecule type" value="Genomic_DNA"/>
</dbReference>
<reference evidence="2" key="1">
    <citation type="journal article" date="2014" name="Genome Announc.">
        <title>Draft genome sequence of Weissella oryzae SG25T, isolated from fermented rice grains.</title>
        <authorList>
            <person name="Tanizawa Y."/>
            <person name="Fujisawa T."/>
            <person name="Mochizuki T."/>
            <person name="Kaminuma E."/>
            <person name="Suzuki Y."/>
            <person name="Nakamura Y."/>
            <person name="Tohno M."/>
        </authorList>
    </citation>
    <scope>NUCLEOTIDE SEQUENCE [LARGE SCALE GENOMIC DNA]</scope>
    <source>
        <strain evidence="2">DSM 25784 / JCM 18191 / LMG 30913 / SG25</strain>
    </source>
</reference>
<gene>
    <name evidence="1" type="ORF">WOSG25_070590</name>
</gene>